<keyword evidence="1" id="KW-1133">Transmembrane helix</keyword>
<dbReference type="EMBL" id="JAQOWY010000003">
    <property type="protein sequence ID" value="KAK1856981.1"/>
    <property type="molecule type" value="Genomic_DNA"/>
</dbReference>
<proteinExistence type="predicted"/>
<gene>
    <name evidence="2" type="ORF">CCHR01_00324</name>
</gene>
<keyword evidence="3" id="KW-1185">Reference proteome</keyword>
<feature type="transmembrane region" description="Helical" evidence="1">
    <location>
        <begin position="12"/>
        <end position="30"/>
    </location>
</feature>
<dbReference type="AlphaFoldDB" id="A0AAD9EUC8"/>
<evidence type="ECO:0000313" key="3">
    <source>
        <dbReference type="Proteomes" id="UP001243330"/>
    </source>
</evidence>
<keyword evidence="1" id="KW-0472">Membrane</keyword>
<reference evidence="2" key="1">
    <citation type="submission" date="2023-01" db="EMBL/GenBank/DDBJ databases">
        <title>Colletotrichum chrysophilum M932 genome sequence.</title>
        <authorList>
            <person name="Baroncelli R."/>
        </authorList>
    </citation>
    <scope>NUCLEOTIDE SEQUENCE</scope>
    <source>
        <strain evidence="2">M932</strain>
    </source>
</reference>
<comment type="caution">
    <text evidence="2">The sequence shown here is derived from an EMBL/GenBank/DDBJ whole genome shotgun (WGS) entry which is preliminary data.</text>
</comment>
<evidence type="ECO:0000256" key="1">
    <source>
        <dbReference type="SAM" id="Phobius"/>
    </source>
</evidence>
<sequence>MSRWRSPYILTLIRGPTIFFIALTLEVAHYQGNVIRWLSRGSKLK</sequence>
<organism evidence="2 3">
    <name type="scientific">Colletotrichum chrysophilum</name>
    <dbReference type="NCBI Taxonomy" id="1836956"/>
    <lineage>
        <taxon>Eukaryota</taxon>
        <taxon>Fungi</taxon>
        <taxon>Dikarya</taxon>
        <taxon>Ascomycota</taxon>
        <taxon>Pezizomycotina</taxon>
        <taxon>Sordariomycetes</taxon>
        <taxon>Hypocreomycetidae</taxon>
        <taxon>Glomerellales</taxon>
        <taxon>Glomerellaceae</taxon>
        <taxon>Colletotrichum</taxon>
        <taxon>Colletotrichum gloeosporioides species complex</taxon>
    </lineage>
</organism>
<evidence type="ECO:0000313" key="2">
    <source>
        <dbReference type="EMBL" id="KAK1856981.1"/>
    </source>
</evidence>
<accession>A0AAD9EUC8</accession>
<name>A0AAD9EUC8_9PEZI</name>
<dbReference type="Proteomes" id="UP001243330">
    <property type="component" value="Unassembled WGS sequence"/>
</dbReference>
<keyword evidence="1" id="KW-0812">Transmembrane</keyword>
<protein>
    <submittedName>
        <fullName evidence="2">Uncharacterized protein</fullName>
    </submittedName>
</protein>